<dbReference type="Gene3D" id="1.10.150.130">
    <property type="match status" value="1"/>
</dbReference>
<dbReference type="CDD" id="cd00085">
    <property type="entry name" value="HNHc"/>
    <property type="match status" value="1"/>
</dbReference>
<dbReference type="InterPro" id="IPR001650">
    <property type="entry name" value="Helicase_C-like"/>
</dbReference>
<dbReference type="InterPro" id="IPR013762">
    <property type="entry name" value="Integrase-like_cat_sf"/>
</dbReference>
<dbReference type="InterPro" id="IPR010998">
    <property type="entry name" value="Integrase_recombinase_N"/>
</dbReference>
<keyword evidence="1" id="KW-0547">Nucleotide-binding</keyword>
<accession>A0ABN9TBZ6</accession>
<feature type="region of interest" description="Disordered" evidence="7">
    <location>
        <begin position="1050"/>
        <end position="1069"/>
    </location>
</feature>
<feature type="region of interest" description="Disordered" evidence="7">
    <location>
        <begin position="1980"/>
        <end position="2050"/>
    </location>
</feature>
<dbReference type="SUPFAM" id="SSF52540">
    <property type="entry name" value="P-loop containing nucleoside triphosphate hydrolases"/>
    <property type="match status" value="2"/>
</dbReference>
<evidence type="ECO:0000256" key="4">
    <source>
        <dbReference type="ARBA" id="ARBA00022840"/>
    </source>
</evidence>
<dbReference type="Gene3D" id="3.40.50.300">
    <property type="entry name" value="P-loop containing nucleotide triphosphate hydrolases"/>
    <property type="match status" value="1"/>
</dbReference>
<dbReference type="InterPro" id="IPR003615">
    <property type="entry name" value="HNH_nuc"/>
</dbReference>
<evidence type="ECO:0000256" key="1">
    <source>
        <dbReference type="ARBA" id="ARBA00022741"/>
    </source>
</evidence>
<keyword evidence="2" id="KW-0378">Hydrolase</keyword>
<proteinExistence type="predicted"/>
<feature type="compositionally biased region" description="Low complexity" evidence="7">
    <location>
        <begin position="1016"/>
        <end position="1026"/>
    </location>
</feature>
<evidence type="ECO:0000256" key="6">
    <source>
        <dbReference type="ARBA" id="ARBA00023172"/>
    </source>
</evidence>
<feature type="compositionally biased region" description="Basic and acidic residues" evidence="7">
    <location>
        <begin position="1641"/>
        <end position="1651"/>
    </location>
</feature>
<dbReference type="Gene3D" id="3.40.50.10810">
    <property type="entry name" value="Tandem AAA-ATPase domain"/>
    <property type="match status" value="1"/>
</dbReference>
<dbReference type="PANTHER" id="PTHR45766">
    <property type="entry name" value="DNA ANNEALING HELICASE AND ENDONUCLEASE ZRANB3 FAMILY MEMBER"/>
    <property type="match status" value="1"/>
</dbReference>
<dbReference type="InterPro" id="IPR002711">
    <property type="entry name" value="HNH"/>
</dbReference>
<keyword evidence="5" id="KW-0238">DNA-binding</keyword>
<feature type="region of interest" description="Disordered" evidence="7">
    <location>
        <begin position="889"/>
        <end position="989"/>
    </location>
</feature>
<reference evidence="9" key="1">
    <citation type="submission" date="2023-10" db="EMBL/GenBank/DDBJ databases">
        <authorList>
            <person name="Chen Y."/>
            <person name="Shah S."/>
            <person name="Dougan E. K."/>
            <person name="Thang M."/>
            <person name="Chan C."/>
        </authorList>
    </citation>
    <scope>NUCLEOTIDE SEQUENCE [LARGE SCALE GENOMIC DNA]</scope>
</reference>
<dbReference type="InterPro" id="IPR000330">
    <property type="entry name" value="SNF2_N"/>
</dbReference>
<evidence type="ECO:0000256" key="2">
    <source>
        <dbReference type="ARBA" id="ARBA00022801"/>
    </source>
</evidence>
<dbReference type="SMART" id="SM00487">
    <property type="entry name" value="DEXDc"/>
    <property type="match status" value="1"/>
</dbReference>
<keyword evidence="10" id="KW-1185">Reference proteome</keyword>
<dbReference type="SUPFAM" id="SSF56349">
    <property type="entry name" value="DNA breaking-rejoining enzymes"/>
    <property type="match status" value="1"/>
</dbReference>
<dbReference type="Gene3D" id="1.10.30.50">
    <property type="match status" value="1"/>
</dbReference>
<evidence type="ECO:0000313" key="10">
    <source>
        <dbReference type="Proteomes" id="UP001189429"/>
    </source>
</evidence>
<feature type="region of interest" description="Disordered" evidence="7">
    <location>
        <begin position="1002"/>
        <end position="1026"/>
    </location>
</feature>
<dbReference type="SMART" id="SM00490">
    <property type="entry name" value="HELICc"/>
    <property type="match status" value="1"/>
</dbReference>
<dbReference type="InterPro" id="IPR011010">
    <property type="entry name" value="DNA_brk_join_enz"/>
</dbReference>
<comment type="caution">
    <text evidence="9">The sequence shown here is derived from an EMBL/GenBank/DDBJ whole genome shotgun (WGS) entry which is preliminary data.</text>
</comment>
<dbReference type="InterPro" id="IPR027417">
    <property type="entry name" value="P-loop_NTPase"/>
</dbReference>
<dbReference type="PROSITE" id="PS51192">
    <property type="entry name" value="HELICASE_ATP_BIND_1"/>
    <property type="match status" value="1"/>
</dbReference>
<sequence length="2414" mass="259497">MQALRRLVAAGTPAVGGVQLRGVPEATRQAFEGEQPRASEAELRAALQRLRGAALEAVLRPHQRAAVEWALPRRRVLIADDMGLGKTLEALAVLVALGAFPALVVCPAFARSSWAAQLERWGVARPGEYCVLRDSSSFVGHRSVPRVTILSCRMLVNQFKPLARVAWGGFVVDESHFIGTSQRLGCDSEGSVEQRLLLRLLRDAPQVTPIVLLSGTPAWTKTFDVFNQVDLLKPGALGRSRWDFARAFFTTRRGAALRPGGFEPLRIGPCERPSELNLLLSRLVMIRRRRQETDVLHSLPPLDLIEVPLEIDTRDATIAVERHGIRRVGADCWDGVATAWERVGLCKAIAACSFFLERFGDNLDGIGPVVIFVRHHRVRESLERFFAENLPDAELGVLIGQGREEVLREFAAGRYQLLIAMVESCGVAVDFSRASICVFLELPDTASEFGQALARLHREGQKSTVTAYVLLGSVAPSETRPGCDDEDDARRILKECGKFDWRRWRVLLLKHQEQTRVLGDHRSQAAPGWHEQGRAEEPAAGAPAAGEGPQAPQPGEPAAELWRFAVSAETRRLHVYDAAGVHTGLASRGPALPGVEPTAADFAFVPGLAGGPRLEACGEPPAVAAVAQAAARFVGAHAGLTAHEQRLVHRGGPGGAPHPCTAESLAAVVQALHAPEKHSVRRRAAKGPGSALPAGAEWAEAIVVDRRGERPPYEQAVVLETRSTYCLECMRLLPPLGVPMVRGEAPAKRVVVRYSCDLDLFCDGACRQAFFVKRSQGVARRVIQSFERGVCRCCGLDTEQLAARLQRLASQELRGAFFDEGGRAEAAERAFFWRLAPARRIRVLSQPDKMANFWEADHVRAVADGGGEAEVGNYQTLCLACHREKTSGERRRRQAARLASKRPARPEIGATQRRSAKRRRAPSCTQAPPAEKAVCCSSPEAGGPAGFHSDDAPLRGAAPAPTVLSEPAAGSAAACSRGPRKRGRPPAGARVALAAAGGELAVAGGPASKEPRKRPGATVTPAAAGPADAVAPSAAAGAAGARSAAAAGRAAPWGGAGSSDEQEATQPAPHPAVCRLSALSAALGRALAGSARAAGGRSPPAVGASAVRLRLLAPAAEAAVGGALAGRLGGGAGGGTPEQLVVGLLAAGCCSPGGERMAAARRSTSTSVPSPCSAQALFGGRSPPMTSISQVVGLSWATTLVDRAFPSIAALASSAETCYLLEGLGGVRTLGLSVFGLGGVLGWLVGTCGTYVLLVARRSPHRRPMESRRVPADSMRADGLRRSRVRRHLRGATTSSGSSGGEIEYCLTPDGDVYPHALKCPPLHSLTGFDETGQELVVCREGQLRDGVRRMPSLYGSDWFPSIREYQDAMEFCVGPPGPSRRLVGKQALGDSAAGPTASGGLPQGSGQLPDPGANVWMCIEAPPSGGKGMPLTSEQADEWVAMGKVVMFKRGSEVLVAKQVPAGEAAEEPDARTLSVVLSHEGERRRDFAAAVCGMTETTWAFWPLRGPRTVIWCLRFIVQQDHSPKARHTRWKHECNLSITDVGVSDHELCMRLFEIGSSYDQLNLPELAIMEYVAARRAQMAEWRYRDRILGRGDGDELLEDEFLYLGTAETRGLLMVCPLLQDHVSEQLHKEMMTTKERRKLREERALTRGPGGAAGSADGRSLQQKVSNQSAEIKRLMDKLKAAGVAAAVGGWTSEALRALNSLYSGPEFEAPEGQSAAQVRRLRPELVPSELKGTYATPQLLVLAMGFSWSLYFCQEAVEARVRAAGAPRCDFVRGRHGVPELESGPKVAVYVDGVAVVSQDRHPAVYLGKKVLVSLEEGGFRCKGLEEPTSEVKFTGLVFDQKAGAIRVSRERMWRARLAFLHVCDRGWASGDELMILVGRFTWAALLRRPLMSILSSAYKFSEWAGILVLVDNLPVVLASGKGRAAPQSMNRTCRQLCALSIMGDLDIVVRWMPSELNPARLKDAIEDLALGTSGCPSHGGQGRAAGPADLERGFQGFHPGERGSDGGPPDEASCSSSSSATGDELDGLDDDPIAWGDGLGSHDTGRSMSLQVAQRGVARRAASAPLGDLEPSNLAFLQAHRVRKGTARYLTKEWEEFQQWCLERRLPVELGDPLDRAAAQYVDWLYFAGYNHERGDKLLASIGWHDPRAVRHGPRDPVRLRAALKGFRRLARGCSRTPMPEPLLFAIIGASLHFAPLEFSIGLAIAWGGALRVPVDLMSMTGRSLVPPASGSPSRCWGLLLCPEEGMGRSKVGGHDEGMLLDSAAALSIGGVLRRLKAQTADDSKVRGFSAHQFRQWFKAAAEAIGRPRLHPYQIRHGSASHDIFHRRRTLPEVQERLRHAAVASTARYHKHTRYLAELGKVSRELRDFASDVEAHFSEHVTGRRPPAAWAGALKRRRGQQGEALL</sequence>
<keyword evidence="3" id="KW-0347">Helicase</keyword>
<feature type="compositionally biased region" description="Low complexity" evidence="7">
    <location>
        <begin position="538"/>
        <end position="550"/>
    </location>
</feature>
<dbReference type="InterPro" id="IPR038718">
    <property type="entry name" value="SNF2-like_sf"/>
</dbReference>
<keyword evidence="4" id="KW-0067">ATP-binding</keyword>
<dbReference type="Pfam" id="PF01844">
    <property type="entry name" value="HNH"/>
    <property type="match status" value="1"/>
</dbReference>
<keyword evidence="6" id="KW-0233">DNA recombination</keyword>
<organism evidence="9 10">
    <name type="scientific">Prorocentrum cordatum</name>
    <dbReference type="NCBI Taxonomy" id="2364126"/>
    <lineage>
        <taxon>Eukaryota</taxon>
        <taxon>Sar</taxon>
        <taxon>Alveolata</taxon>
        <taxon>Dinophyceae</taxon>
        <taxon>Prorocentrales</taxon>
        <taxon>Prorocentraceae</taxon>
        <taxon>Prorocentrum</taxon>
    </lineage>
</organism>
<evidence type="ECO:0000259" key="8">
    <source>
        <dbReference type="PROSITE" id="PS51192"/>
    </source>
</evidence>
<dbReference type="PANTHER" id="PTHR45766:SF3">
    <property type="entry name" value="DNA ANNEALING HELICASE AND ENDONUCLEASE ZRANB3"/>
    <property type="match status" value="1"/>
</dbReference>
<dbReference type="Proteomes" id="UP001189429">
    <property type="component" value="Unassembled WGS sequence"/>
</dbReference>
<feature type="domain" description="Helicase ATP-binding" evidence="8">
    <location>
        <begin position="67"/>
        <end position="235"/>
    </location>
</feature>
<feature type="compositionally biased region" description="Basic residues" evidence="7">
    <location>
        <begin position="890"/>
        <end position="903"/>
    </location>
</feature>
<feature type="region of interest" description="Disordered" evidence="7">
    <location>
        <begin position="1641"/>
        <end position="1669"/>
    </location>
</feature>
<feature type="compositionally biased region" description="Acidic residues" evidence="7">
    <location>
        <begin position="2031"/>
        <end position="2040"/>
    </location>
</feature>
<evidence type="ECO:0000256" key="7">
    <source>
        <dbReference type="SAM" id="MobiDB-lite"/>
    </source>
</evidence>
<protein>
    <recommendedName>
        <fullName evidence="8">Helicase ATP-binding domain-containing protein</fullName>
    </recommendedName>
</protein>
<dbReference type="InterPro" id="IPR014001">
    <property type="entry name" value="Helicase_ATP-bd"/>
</dbReference>
<evidence type="ECO:0000256" key="3">
    <source>
        <dbReference type="ARBA" id="ARBA00022806"/>
    </source>
</evidence>
<dbReference type="Pfam" id="PF00176">
    <property type="entry name" value="SNF2-rel_dom"/>
    <property type="match status" value="1"/>
</dbReference>
<gene>
    <name evidence="9" type="ORF">PCOR1329_LOCUS37436</name>
</gene>
<dbReference type="Gene3D" id="1.10.443.10">
    <property type="entry name" value="Intergrase catalytic core"/>
    <property type="match status" value="1"/>
</dbReference>
<dbReference type="EMBL" id="CAUYUJ010014538">
    <property type="protein sequence ID" value="CAK0842883.1"/>
    <property type="molecule type" value="Genomic_DNA"/>
</dbReference>
<name>A0ABN9TBZ6_9DINO</name>
<evidence type="ECO:0000313" key="9">
    <source>
        <dbReference type="EMBL" id="CAK0842883.1"/>
    </source>
</evidence>
<feature type="region of interest" description="Disordered" evidence="7">
    <location>
        <begin position="518"/>
        <end position="556"/>
    </location>
</feature>
<evidence type="ECO:0000256" key="5">
    <source>
        <dbReference type="ARBA" id="ARBA00023125"/>
    </source>
</evidence>